<dbReference type="Gene3D" id="3.90.550.10">
    <property type="entry name" value="Spore Coat Polysaccharide Biosynthesis Protein SpsA, Chain A"/>
    <property type="match status" value="1"/>
</dbReference>
<dbReference type="OrthoDB" id="952827at2"/>
<dbReference type="InterPro" id="IPR029044">
    <property type="entry name" value="Nucleotide-diphossugar_trans"/>
</dbReference>
<evidence type="ECO:0000313" key="3">
    <source>
        <dbReference type="Proteomes" id="UP000323866"/>
    </source>
</evidence>
<sequence length="240" mass="27258">MAPVFDLVVPCYNPAPGWAYHLLSNFQNLQACYPDLALHLILVNDGSTRGILPTDVAFLQDHLRHFTYLHHEANQGKGFAVRRGVQASENPLCLYTDIDFPYTLESMAKIINGLMQAEADILAGVRETEYYAQVPPIRIKISQALQLLTKHLLHLPINDTQCGLKGFNQKGKQVFLKTKTNRYLFDLEFIYLLSKAPSRPSIQPVTVELKPEVTFSRMDAKILFQESFSFLKILFRSSVD</sequence>
<proteinExistence type="predicted"/>
<protein>
    <submittedName>
        <fullName evidence="2">Glycosyltransferase</fullName>
    </submittedName>
</protein>
<gene>
    <name evidence="2" type="ORF">FOE74_12740</name>
</gene>
<dbReference type="AlphaFoldDB" id="A0A5M8QBG8"/>
<reference evidence="2 3" key="1">
    <citation type="submission" date="2019-07" db="EMBL/GenBank/DDBJ databases">
        <authorList>
            <person name="Qu J.-H."/>
        </authorList>
    </citation>
    <scope>NUCLEOTIDE SEQUENCE [LARGE SCALE GENOMIC DNA]</scope>
    <source>
        <strain evidence="2 3">MDT1-10-3</strain>
    </source>
</reference>
<dbReference type="InterPro" id="IPR001173">
    <property type="entry name" value="Glyco_trans_2-like"/>
</dbReference>
<comment type="caution">
    <text evidence="2">The sequence shown here is derived from an EMBL/GenBank/DDBJ whole genome shotgun (WGS) entry which is preliminary data.</text>
</comment>
<evidence type="ECO:0000313" key="2">
    <source>
        <dbReference type="EMBL" id="KAA6433345.1"/>
    </source>
</evidence>
<dbReference type="Proteomes" id="UP000323866">
    <property type="component" value="Unassembled WGS sequence"/>
</dbReference>
<dbReference type="Pfam" id="PF00535">
    <property type="entry name" value="Glycos_transf_2"/>
    <property type="match status" value="1"/>
</dbReference>
<accession>A0A5M8QBG8</accession>
<dbReference type="PANTHER" id="PTHR10859:SF91">
    <property type="entry name" value="DOLICHYL-PHOSPHATE BETA-GLUCOSYLTRANSFERASE"/>
    <property type="match status" value="1"/>
</dbReference>
<dbReference type="GO" id="GO:0006487">
    <property type="term" value="P:protein N-linked glycosylation"/>
    <property type="evidence" value="ECO:0007669"/>
    <property type="project" value="TreeGrafter"/>
</dbReference>
<dbReference type="EMBL" id="VKKZ01000021">
    <property type="protein sequence ID" value="KAA6433345.1"/>
    <property type="molecule type" value="Genomic_DNA"/>
</dbReference>
<dbReference type="PANTHER" id="PTHR10859">
    <property type="entry name" value="GLYCOSYL TRANSFERASE"/>
    <property type="match status" value="1"/>
</dbReference>
<evidence type="ECO:0000259" key="1">
    <source>
        <dbReference type="Pfam" id="PF00535"/>
    </source>
</evidence>
<name>A0A5M8QBG8_9BACT</name>
<reference evidence="2 3" key="2">
    <citation type="submission" date="2019-09" db="EMBL/GenBank/DDBJ databases">
        <title>A bacterium isolated from glacier soil.</title>
        <authorList>
            <person name="Liu Q."/>
        </authorList>
    </citation>
    <scope>NUCLEOTIDE SEQUENCE [LARGE SCALE GENOMIC DNA]</scope>
    <source>
        <strain evidence="2 3">MDT1-10-3</strain>
    </source>
</reference>
<organism evidence="2 3">
    <name type="scientific">Rufibacter glacialis</name>
    <dbReference type="NCBI Taxonomy" id="1259555"/>
    <lineage>
        <taxon>Bacteria</taxon>
        <taxon>Pseudomonadati</taxon>
        <taxon>Bacteroidota</taxon>
        <taxon>Cytophagia</taxon>
        <taxon>Cytophagales</taxon>
        <taxon>Hymenobacteraceae</taxon>
        <taxon>Rufibacter</taxon>
    </lineage>
</organism>
<dbReference type="SUPFAM" id="SSF53448">
    <property type="entry name" value="Nucleotide-diphospho-sugar transferases"/>
    <property type="match status" value="1"/>
</dbReference>
<dbReference type="GO" id="GO:0016740">
    <property type="term" value="F:transferase activity"/>
    <property type="evidence" value="ECO:0007669"/>
    <property type="project" value="UniProtKB-KW"/>
</dbReference>
<feature type="domain" description="Glycosyltransferase 2-like" evidence="1">
    <location>
        <begin position="7"/>
        <end position="163"/>
    </location>
</feature>
<keyword evidence="2" id="KW-0808">Transferase</keyword>